<keyword evidence="2" id="KW-1185">Reference proteome</keyword>
<dbReference type="EMBL" id="VEWJ01000002">
    <property type="protein sequence ID" value="TPF76711.1"/>
    <property type="molecule type" value="Genomic_DNA"/>
</dbReference>
<organism evidence="1 2">
    <name type="scientific">Brucella gallinifaecis</name>
    <dbReference type="NCBI Taxonomy" id="215590"/>
    <lineage>
        <taxon>Bacteria</taxon>
        <taxon>Pseudomonadati</taxon>
        <taxon>Pseudomonadota</taxon>
        <taxon>Alphaproteobacteria</taxon>
        <taxon>Hyphomicrobiales</taxon>
        <taxon>Brucellaceae</taxon>
        <taxon>Brucella/Ochrobactrum group</taxon>
        <taxon>Brucella</taxon>
    </lineage>
</organism>
<gene>
    <name evidence="1" type="ORF">FHY56_04245</name>
</gene>
<accession>A0A502BST2</accession>
<dbReference type="Proteomes" id="UP000315388">
    <property type="component" value="Unassembled WGS sequence"/>
</dbReference>
<evidence type="ECO:0000313" key="1">
    <source>
        <dbReference type="EMBL" id="TPF76711.1"/>
    </source>
</evidence>
<comment type="caution">
    <text evidence="1">The sequence shown here is derived from an EMBL/GenBank/DDBJ whole genome shotgun (WGS) entry which is preliminary data.</text>
</comment>
<sequence length="92" mass="10222">MADNVVFDLENVSYERSSGAWTGEFVAKTPECSRFKIRVSISDHASVGEFDGYEQTITAEVAATRLREKAHKALQSLLEQSTTNLRKVDGKV</sequence>
<protein>
    <submittedName>
        <fullName evidence="1">Uncharacterized protein</fullName>
    </submittedName>
</protein>
<dbReference type="AlphaFoldDB" id="A0A502BST2"/>
<dbReference type="RefSeq" id="WP_140903923.1">
    <property type="nucleotide sequence ID" value="NZ_JBHTMD010000020.1"/>
</dbReference>
<evidence type="ECO:0000313" key="2">
    <source>
        <dbReference type="Proteomes" id="UP000315388"/>
    </source>
</evidence>
<reference evidence="1 2" key="1">
    <citation type="journal article" date="2003" name="Int. J. Syst. Evol. Microbiol.">
        <title>Towards a standardized format for the description of a novel species (of an established genus): Ochrobactrum gallinifaecis sp. nov.</title>
        <authorList>
            <person name="Kampfer P."/>
            <person name="Buczolits S."/>
            <person name="Albrecht A."/>
            <person name="Busse H.J."/>
            <person name="Stackebrandt E."/>
        </authorList>
    </citation>
    <scope>NUCLEOTIDE SEQUENCE [LARGE SCALE GENOMIC DNA]</scope>
    <source>
        <strain evidence="1 2">ISO 196</strain>
    </source>
</reference>
<proteinExistence type="predicted"/>
<name>A0A502BST2_9HYPH</name>